<dbReference type="Proteomes" id="UP001500618">
    <property type="component" value="Unassembled WGS sequence"/>
</dbReference>
<evidence type="ECO:0000313" key="4">
    <source>
        <dbReference type="EMBL" id="GAA1708484.1"/>
    </source>
</evidence>
<evidence type="ECO:0000313" key="5">
    <source>
        <dbReference type="Proteomes" id="UP001500618"/>
    </source>
</evidence>
<sequence length="361" mass="38255">MNAWALGDFREDLTAERRPSAATLRRYGELGRRASDAGVPLAELVDLYLSTAWRGVSAGQLTLRIIDDIVSTVTAGYVAAGATWSRQVEARRRELVDDLLAGSVTGHTTGSAEALGFRLAQPHALLAVAALRELTDADPAGRVVRDGLHRRTREPVLAAAKDGLLVVLLPVVSDGGVPSRVALTRPTIGVPELADLAYALVERAEPTAGWQVASSRPRPGAAAVATSWQEVRQTLDLAHRLRLPDPVLPAGRLDAYRLLLQDPAGATRLAEEVFAPLAAVRGGAEPIVSTVLAVLDHGGNTAAARVLHVSVRTVLYRLERLAELTGRSLDEPADRFTLYCAAMAAQLSPGGKEVVVAAVGR</sequence>
<dbReference type="EMBL" id="BAAANY010000032">
    <property type="protein sequence ID" value="GAA1708484.1"/>
    <property type="molecule type" value="Genomic_DNA"/>
</dbReference>
<dbReference type="Gene3D" id="1.10.10.2840">
    <property type="entry name" value="PucR C-terminal helix-turn-helix domain"/>
    <property type="match status" value="1"/>
</dbReference>
<dbReference type="InterPro" id="IPR042070">
    <property type="entry name" value="PucR_C-HTH_sf"/>
</dbReference>
<dbReference type="Pfam" id="PF17853">
    <property type="entry name" value="GGDEF_2"/>
    <property type="match status" value="1"/>
</dbReference>
<evidence type="ECO:0000259" key="3">
    <source>
        <dbReference type="Pfam" id="PF17853"/>
    </source>
</evidence>
<organism evidence="4 5">
    <name type="scientific">Fodinicola feengrottensis</name>
    <dbReference type="NCBI Taxonomy" id="435914"/>
    <lineage>
        <taxon>Bacteria</taxon>
        <taxon>Bacillati</taxon>
        <taxon>Actinomycetota</taxon>
        <taxon>Actinomycetes</taxon>
        <taxon>Mycobacteriales</taxon>
        <taxon>Fodinicola</taxon>
    </lineage>
</organism>
<comment type="similarity">
    <text evidence="1">Belongs to the CdaR family.</text>
</comment>
<evidence type="ECO:0000256" key="1">
    <source>
        <dbReference type="ARBA" id="ARBA00006754"/>
    </source>
</evidence>
<keyword evidence="5" id="KW-1185">Reference proteome</keyword>
<dbReference type="Pfam" id="PF13556">
    <property type="entry name" value="HTH_30"/>
    <property type="match status" value="1"/>
</dbReference>
<dbReference type="InterPro" id="IPR025736">
    <property type="entry name" value="PucR_C-HTH_dom"/>
</dbReference>
<protein>
    <submittedName>
        <fullName evidence="4">Helix-turn-helix domain-containing protein</fullName>
    </submittedName>
</protein>
<dbReference type="PANTHER" id="PTHR33744:SF1">
    <property type="entry name" value="DNA-BINDING TRANSCRIPTIONAL ACTIVATOR ADER"/>
    <property type="match status" value="1"/>
</dbReference>
<proteinExistence type="inferred from homology"/>
<dbReference type="InterPro" id="IPR051448">
    <property type="entry name" value="CdaR-like_regulators"/>
</dbReference>
<comment type="caution">
    <text evidence="4">The sequence shown here is derived from an EMBL/GenBank/DDBJ whole genome shotgun (WGS) entry which is preliminary data.</text>
</comment>
<gene>
    <name evidence="4" type="ORF">GCM10009765_67500</name>
</gene>
<dbReference type="PANTHER" id="PTHR33744">
    <property type="entry name" value="CARBOHYDRATE DIACID REGULATOR"/>
    <property type="match status" value="1"/>
</dbReference>
<dbReference type="RefSeq" id="WP_344314234.1">
    <property type="nucleotide sequence ID" value="NZ_BAAANY010000032.1"/>
</dbReference>
<evidence type="ECO:0000259" key="2">
    <source>
        <dbReference type="Pfam" id="PF13556"/>
    </source>
</evidence>
<dbReference type="InterPro" id="IPR041522">
    <property type="entry name" value="CdaR_GGDEF"/>
</dbReference>
<name>A0ABP4UT00_9ACTN</name>
<reference evidence="5" key="1">
    <citation type="journal article" date="2019" name="Int. J. Syst. Evol. Microbiol.">
        <title>The Global Catalogue of Microorganisms (GCM) 10K type strain sequencing project: providing services to taxonomists for standard genome sequencing and annotation.</title>
        <authorList>
            <consortium name="The Broad Institute Genomics Platform"/>
            <consortium name="The Broad Institute Genome Sequencing Center for Infectious Disease"/>
            <person name="Wu L."/>
            <person name="Ma J."/>
        </authorList>
    </citation>
    <scope>NUCLEOTIDE SEQUENCE [LARGE SCALE GENOMIC DNA]</scope>
    <source>
        <strain evidence="5">JCM 14718</strain>
    </source>
</reference>
<feature type="domain" description="CdaR GGDEF-like" evidence="3">
    <location>
        <begin position="112"/>
        <end position="237"/>
    </location>
</feature>
<feature type="domain" description="PucR C-terminal helix-turn-helix" evidence="2">
    <location>
        <begin position="288"/>
        <end position="342"/>
    </location>
</feature>
<accession>A0ABP4UT00</accession>